<feature type="domain" description="Homeobox" evidence="11">
    <location>
        <begin position="346"/>
        <end position="376"/>
    </location>
</feature>
<evidence type="ECO:0000256" key="4">
    <source>
        <dbReference type="ARBA" id="ARBA00023125"/>
    </source>
</evidence>
<keyword evidence="3" id="KW-0805">Transcription regulation</keyword>
<dbReference type="EMBL" id="CM007899">
    <property type="protein sequence ID" value="OTG11573.1"/>
    <property type="molecule type" value="Genomic_DNA"/>
</dbReference>
<feature type="compositionally biased region" description="Low complexity" evidence="10">
    <location>
        <begin position="1"/>
        <end position="16"/>
    </location>
</feature>
<evidence type="ECO:0000259" key="11">
    <source>
        <dbReference type="PROSITE" id="PS50071"/>
    </source>
</evidence>
<dbReference type="SMART" id="SM00389">
    <property type="entry name" value="HOX"/>
    <property type="match status" value="1"/>
</dbReference>
<dbReference type="InterPro" id="IPR001356">
    <property type="entry name" value="HD"/>
</dbReference>
<feature type="region of interest" description="Disordered" evidence="10">
    <location>
        <begin position="1"/>
        <end position="21"/>
    </location>
</feature>
<dbReference type="CDD" id="cd14686">
    <property type="entry name" value="bZIP"/>
    <property type="match status" value="1"/>
</dbReference>
<reference evidence="13" key="1">
    <citation type="journal article" date="2017" name="Nature">
        <title>The sunflower genome provides insights into oil metabolism, flowering and Asterid evolution.</title>
        <authorList>
            <person name="Badouin H."/>
            <person name="Gouzy J."/>
            <person name="Grassa C.J."/>
            <person name="Murat F."/>
            <person name="Staton S.E."/>
            <person name="Cottret L."/>
            <person name="Lelandais-Briere C."/>
            <person name="Owens G.L."/>
            <person name="Carrere S."/>
            <person name="Mayjonade B."/>
            <person name="Legrand L."/>
            <person name="Gill N."/>
            <person name="Kane N.C."/>
            <person name="Bowers J.E."/>
            <person name="Hubner S."/>
            <person name="Bellec A."/>
            <person name="Berard A."/>
            <person name="Berges H."/>
            <person name="Blanchet N."/>
            <person name="Boniface M.C."/>
            <person name="Brunel D."/>
            <person name="Catrice O."/>
            <person name="Chaidir N."/>
            <person name="Claudel C."/>
            <person name="Donnadieu C."/>
            <person name="Faraut T."/>
            <person name="Fievet G."/>
            <person name="Helmstetter N."/>
            <person name="King M."/>
            <person name="Knapp S.J."/>
            <person name="Lai Z."/>
            <person name="Le Paslier M.C."/>
            <person name="Lippi Y."/>
            <person name="Lorenzon L."/>
            <person name="Mandel J.R."/>
            <person name="Marage G."/>
            <person name="Marchand G."/>
            <person name="Marquand E."/>
            <person name="Bret-Mestries E."/>
            <person name="Morien E."/>
            <person name="Nambeesan S."/>
            <person name="Nguyen T."/>
            <person name="Pegot-Espagnet P."/>
            <person name="Pouilly N."/>
            <person name="Raftis F."/>
            <person name="Sallet E."/>
            <person name="Schiex T."/>
            <person name="Thomas J."/>
            <person name="Vandecasteele C."/>
            <person name="Vares D."/>
            <person name="Vear F."/>
            <person name="Vautrin S."/>
            <person name="Crespi M."/>
            <person name="Mangin B."/>
            <person name="Burke J.M."/>
            <person name="Salse J."/>
            <person name="Munos S."/>
            <person name="Vincourt P."/>
            <person name="Rieseberg L.H."/>
            <person name="Langlade N.B."/>
        </authorList>
    </citation>
    <scope>NUCLEOTIDE SEQUENCE [LARGE SCALE GENOMIC DNA]</scope>
    <source>
        <strain evidence="13">cv. SF193</strain>
    </source>
</reference>
<feature type="compositionally biased region" description="Polar residues" evidence="10">
    <location>
        <begin position="155"/>
        <end position="167"/>
    </location>
</feature>
<comment type="similarity">
    <text evidence="2">Belongs to the HD-ZIP homeobox family. Class II subfamily.</text>
</comment>
<accession>A0A251TLE3</accession>
<feature type="region of interest" description="Disordered" evidence="10">
    <location>
        <begin position="37"/>
        <end position="63"/>
    </location>
</feature>
<dbReference type="PANTHER" id="PTHR45714">
    <property type="entry name" value="HOMEOBOX-LEUCINE ZIPPER PROTEIN HAT14"/>
    <property type="match status" value="1"/>
</dbReference>
<dbReference type="Gene3D" id="1.10.10.60">
    <property type="entry name" value="Homeodomain-like"/>
    <property type="match status" value="1"/>
</dbReference>
<gene>
    <name evidence="12" type="ORF">HannXRQ_Chr10g0300221</name>
</gene>
<dbReference type="InterPro" id="IPR050762">
    <property type="entry name" value="HD-ZIP_Homeobox_LZ_Class_II"/>
</dbReference>
<proteinExistence type="inferred from homology"/>
<feature type="region of interest" description="Disordered" evidence="10">
    <location>
        <begin position="122"/>
        <end position="180"/>
    </location>
</feature>
<organism evidence="12 13">
    <name type="scientific">Helianthus annuus</name>
    <name type="common">Common sunflower</name>
    <dbReference type="NCBI Taxonomy" id="4232"/>
    <lineage>
        <taxon>Eukaryota</taxon>
        <taxon>Viridiplantae</taxon>
        <taxon>Streptophyta</taxon>
        <taxon>Embryophyta</taxon>
        <taxon>Tracheophyta</taxon>
        <taxon>Spermatophyta</taxon>
        <taxon>Magnoliopsida</taxon>
        <taxon>eudicotyledons</taxon>
        <taxon>Gunneridae</taxon>
        <taxon>Pentapetalae</taxon>
        <taxon>asterids</taxon>
        <taxon>campanulids</taxon>
        <taxon>Asterales</taxon>
        <taxon>Asteraceae</taxon>
        <taxon>Asteroideae</taxon>
        <taxon>Heliantheae alliance</taxon>
        <taxon>Heliantheae</taxon>
        <taxon>Helianthus</taxon>
    </lineage>
</organism>
<dbReference type="SMART" id="SM00340">
    <property type="entry name" value="HALZ"/>
    <property type="match status" value="1"/>
</dbReference>
<keyword evidence="7 8" id="KW-0539">Nucleus</keyword>
<evidence type="ECO:0000256" key="9">
    <source>
        <dbReference type="RuleBase" id="RU000682"/>
    </source>
</evidence>
<name>A0A251TLE3_HELAN</name>
<evidence type="ECO:0000256" key="1">
    <source>
        <dbReference type="ARBA" id="ARBA00004123"/>
    </source>
</evidence>
<dbReference type="InterPro" id="IPR017970">
    <property type="entry name" value="Homeobox_CS"/>
</dbReference>
<evidence type="ECO:0000256" key="2">
    <source>
        <dbReference type="ARBA" id="ARBA00006074"/>
    </source>
</evidence>
<dbReference type="Pfam" id="PF00046">
    <property type="entry name" value="Homeodomain"/>
    <property type="match status" value="1"/>
</dbReference>
<dbReference type="CDD" id="cd00086">
    <property type="entry name" value="homeodomain"/>
    <property type="match status" value="1"/>
</dbReference>
<dbReference type="Proteomes" id="UP000215914">
    <property type="component" value="Chromosome 10"/>
</dbReference>
<sequence>MDFSSIFRSSAGSSRFPSMKPDMEFVRGNMDFLADVSERDHRVSSRRGGYGGTSDDDENGLGRKKLRLTKEQSAFLEDSFKEHNTLNPWRQHVCETLARHESQLQRIFTSLRSIRTALEALQSPTPPSLSTASATPPQVATEPSPNTKPSPEPFTPSSKQTYLTNPSDPTPLRPNPMNIHHQKSDSHLIETQYAKQKPNMSMFLMPSTHTPRFFEKDHLMPKQTKILPSSPSYGIEMGPPQPCHYKDHFHLKNEVQIAYFAGKREWRPPWRLVIIYPDSMGRTEWRNPWHFAMTRPNDVKRTEWRTPWLVTEHLPIASLRTRIVQAGGIVTCNPCNRHMHAHVQHKQKLILANQLNLRPRQVEVWFQNRRARTKLKQTEVDCEYLKTCCETLTEENKRLQKELQELRALKTSQPFYMQLPATTLTMCPSCERVVTTSSTTTTPPNTTATKQQQPTNP</sequence>
<feature type="region of interest" description="Disordered" evidence="10">
    <location>
        <begin position="435"/>
        <end position="457"/>
    </location>
</feature>
<dbReference type="PROSITE" id="PS50071">
    <property type="entry name" value="HOMEOBOX_2"/>
    <property type="match status" value="1"/>
</dbReference>
<dbReference type="InterPro" id="IPR003106">
    <property type="entry name" value="Leu_zip_homeo"/>
</dbReference>
<evidence type="ECO:0000256" key="3">
    <source>
        <dbReference type="ARBA" id="ARBA00023015"/>
    </source>
</evidence>
<keyword evidence="4 8" id="KW-0238">DNA-binding</keyword>
<evidence type="ECO:0000256" key="5">
    <source>
        <dbReference type="ARBA" id="ARBA00023155"/>
    </source>
</evidence>
<protein>
    <submittedName>
        <fullName evidence="12">Putative leucine zipper, homeobox-associated, Homeodomain-like protein</fullName>
    </submittedName>
</protein>
<dbReference type="Pfam" id="PF02183">
    <property type="entry name" value="HALZ"/>
    <property type="match status" value="1"/>
</dbReference>
<comment type="subcellular location">
    <subcellularLocation>
        <location evidence="1 8 9">Nucleus</location>
    </subcellularLocation>
</comment>
<dbReference type="SUPFAM" id="SSF46689">
    <property type="entry name" value="Homeodomain-like"/>
    <property type="match status" value="1"/>
</dbReference>
<dbReference type="PANTHER" id="PTHR45714:SF39">
    <property type="entry name" value="HOMEOBOX-LEUCINE ZIPPER PROTEIN HAT14"/>
    <property type="match status" value="1"/>
</dbReference>
<keyword evidence="6" id="KW-0804">Transcription</keyword>
<dbReference type="GO" id="GO:0000981">
    <property type="term" value="F:DNA-binding transcription factor activity, RNA polymerase II-specific"/>
    <property type="evidence" value="ECO:0007669"/>
    <property type="project" value="InterPro"/>
</dbReference>
<evidence type="ECO:0000256" key="10">
    <source>
        <dbReference type="SAM" id="MobiDB-lite"/>
    </source>
</evidence>
<evidence type="ECO:0000256" key="8">
    <source>
        <dbReference type="PROSITE-ProRule" id="PRU00108"/>
    </source>
</evidence>
<dbReference type="STRING" id="4232.A0A251TLE3"/>
<evidence type="ECO:0000313" key="12">
    <source>
        <dbReference type="EMBL" id="OTG11573.1"/>
    </source>
</evidence>
<keyword evidence="5 8" id="KW-0371">Homeobox</keyword>
<feature type="DNA-binding region" description="Homeobox" evidence="8">
    <location>
        <begin position="348"/>
        <end position="377"/>
    </location>
</feature>
<dbReference type="GO" id="GO:0005634">
    <property type="term" value="C:nucleus"/>
    <property type="evidence" value="ECO:0007669"/>
    <property type="project" value="UniProtKB-SubCell"/>
</dbReference>
<evidence type="ECO:0000313" key="13">
    <source>
        <dbReference type="Proteomes" id="UP000215914"/>
    </source>
</evidence>
<evidence type="ECO:0000256" key="6">
    <source>
        <dbReference type="ARBA" id="ARBA00023163"/>
    </source>
</evidence>
<dbReference type="AlphaFoldDB" id="A0A251TLE3"/>
<dbReference type="GO" id="GO:0043565">
    <property type="term" value="F:sequence-specific DNA binding"/>
    <property type="evidence" value="ECO:0007669"/>
    <property type="project" value="InterPro"/>
</dbReference>
<feature type="compositionally biased region" description="Low complexity" evidence="10">
    <location>
        <begin position="122"/>
        <end position="138"/>
    </location>
</feature>
<dbReference type="PROSITE" id="PS00027">
    <property type="entry name" value="HOMEOBOX_1"/>
    <property type="match status" value="1"/>
</dbReference>
<evidence type="ECO:0000256" key="7">
    <source>
        <dbReference type="ARBA" id="ARBA00023242"/>
    </source>
</evidence>
<dbReference type="InParanoid" id="A0A251TLE3"/>
<keyword evidence="13" id="KW-1185">Reference proteome</keyword>
<dbReference type="InterPro" id="IPR009057">
    <property type="entry name" value="Homeodomain-like_sf"/>
</dbReference>